<gene>
    <name evidence="1" type="ORF">SUGI_1492420</name>
    <name evidence="2" type="ORF">SUGI_1515770</name>
</gene>
<evidence type="ECO:0000313" key="3">
    <source>
        <dbReference type="Proteomes" id="UP001234787"/>
    </source>
</evidence>
<dbReference type="AlphaFoldDB" id="A0AAD3NV76"/>
<keyword evidence="3" id="KW-1185">Reference proteome</keyword>
<sequence>MNKTAPAQPQQRSIPSFLTPLHHSVPCWTWAYRITFMLDRLDSYQLLWIGSSELPNGMNVRPRRDIGRAWWALTALLGPLFGQPIAGRRINNYPSLDRRNCLDLGRQ</sequence>
<name>A0AAD3NV76_CRYJA</name>
<dbReference type="EMBL" id="BSEH01001126">
    <property type="protein sequence ID" value="GLJ59610.1"/>
    <property type="molecule type" value="Genomic_DNA"/>
</dbReference>
<evidence type="ECO:0000313" key="1">
    <source>
        <dbReference type="EMBL" id="GLJ59094.1"/>
    </source>
</evidence>
<proteinExistence type="predicted"/>
<reference evidence="2" key="1">
    <citation type="submission" date="2022-12" db="EMBL/GenBank/DDBJ databases">
        <title>Chromosome-Level Genome Assembly of Japanese Cedar (Cryptomeriajaponica D. Don).</title>
        <authorList>
            <person name="Fujino T."/>
            <person name="Yamaguchi K."/>
            <person name="Yokoyama T."/>
            <person name="Hamanaka T."/>
            <person name="Harazono Y."/>
            <person name="Kamada H."/>
            <person name="Kobayashi W."/>
            <person name="Ujino-Ihara T."/>
            <person name="Uchiyama K."/>
            <person name="Matsumoto A."/>
            <person name="Izuno A."/>
            <person name="Tsumura Y."/>
            <person name="Toyoda A."/>
            <person name="Shigenobu S."/>
            <person name="Moriguchi Y."/>
            <person name="Ueno S."/>
            <person name="Kasahara M."/>
        </authorList>
    </citation>
    <scope>NUCLEOTIDE SEQUENCE</scope>
</reference>
<dbReference type="Proteomes" id="UP001234787">
    <property type="component" value="Unassembled WGS sequence"/>
</dbReference>
<protein>
    <submittedName>
        <fullName evidence="2">Uncharacterized protein</fullName>
    </submittedName>
</protein>
<evidence type="ECO:0000313" key="2">
    <source>
        <dbReference type="EMBL" id="GLJ59610.1"/>
    </source>
</evidence>
<organism evidence="2 3">
    <name type="scientific">Cryptomeria japonica</name>
    <name type="common">Japanese cedar</name>
    <name type="synonym">Cupressus japonica</name>
    <dbReference type="NCBI Taxonomy" id="3369"/>
    <lineage>
        <taxon>Eukaryota</taxon>
        <taxon>Viridiplantae</taxon>
        <taxon>Streptophyta</taxon>
        <taxon>Embryophyta</taxon>
        <taxon>Tracheophyta</taxon>
        <taxon>Spermatophyta</taxon>
        <taxon>Pinopsida</taxon>
        <taxon>Pinidae</taxon>
        <taxon>Conifers II</taxon>
        <taxon>Cupressales</taxon>
        <taxon>Cupressaceae</taxon>
        <taxon>Cryptomeria</taxon>
    </lineage>
</organism>
<dbReference type="EMBL" id="BSEH01000693">
    <property type="protein sequence ID" value="GLJ59094.1"/>
    <property type="molecule type" value="Genomic_DNA"/>
</dbReference>
<comment type="caution">
    <text evidence="2">The sequence shown here is derived from an EMBL/GenBank/DDBJ whole genome shotgun (WGS) entry which is preliminary data.</text>
</comment>
<accession>A0AAD3NV76</accession>